<dbReference type="Proteomes" id="UP000472521">
    <property type="component" value="Unassembled WGS sequence"/>
</dbReference>
<evidence type="ECO:0000313" key="4">
    <source>
        <dbReference type="Proteomes" id="UP000478995"/>
    </source>
</evidence>
<dbReference type="RefSeq" id="WP_003397157.1">
    <property type="nucleotide sequence ID" value="NZ_CP013246.1"/>
</dbReference>
<reference evidence="3 4" key="1">
    <citation type="submission" date="2019-04" db="EMBL/GenBank/DDBJ databases">
        <title>Genome sequencing of Clostridium botulinum Groups I-IV and Clostridium butyricum.</title>
        <authorList>
            <person name="Brunt J."/>
            <person name="Van Vliet A.H.M."/>
            <person name="Stringer S.C."/>
            <person name="Carter A.T."/>
            <person name="Peck M.W."/>
        </authorList>
    </citation>
    <scope>NUCLEOTIDE SEQUENCE [LARGE SCALE GENOMIC DNA]</scope>
    <source>
        <strain evidence="2 4">IFR 18/037</strain>
        <strain evidence="1 3">IFR 18/054</strain>
    </source>
</reference>
<proteinExistence type="predicted"/>
<evidence type="ECO:0000313" key="1">
    <source>
        <dbReference type="EMBL" id="NFF01571.1"/>
    </source>
</evidence>
<dbReference type="GO" id="GO:0003677">
    <property type="term" value="F:DNA binding"/>
    <property type="evidence" value="ECO:0007669"/>
    <property type="project" value="InterPro"/>
</dbReference>
<name>A0A0E1QJL4_CLOBO</name>
<dbReference type="GO" id="GO:0006310">
    <property type="term" value="P:DNA recombination"/>
    <property type="evidence" value="ECO:0007669"/>
    <property type="project" value="InterPro"/>
</dbReference>
<organism evidence="1 3">
    <name type="scientific">Clostridium botulinum</name>
    <dbReference type="NCBI Taxonomy" id="1491"/>
    <lineage>
        <taxon>Bacteria</taxon>
        <taxon>Bacillati</taxon>
        <taxon>Bacillota</taxon>
        <taxon>Clostridia</taxon>
        <taxon>Eubacteriales</taxon>
        <taxon>Clostridiaceae</taxon>
        <taxon>Clostridium</taxon>
    </lineage>
</organism>
<evidence type="ECO:0000313" key="3">
    <source>
        <dbReference type="Proteomes" id="UP000472521"/>
    </source>
</evidence>
<accession>A0A0E1QJL4</accession>
<dbReference type="Gene3D" id="1.10.443.10">
    <property type="entry name" value="Intergrase catalytic core"/>
    <property type="match status" value="1"/>
</dbReference>
<dbReference type="GeneID" id="44156925"/>
<dbReference type="EMBL" id="SWND01000003">
    <property type="protein sequence ID" value="NFF01571.1"/>
    <property type="molecule type" value="Genomic_DNA"/>
</dbReference>
<dbReference type="AlphaFoldDB" id="A0A0E1QJL4"/>
<protein>
    <recommendedName>
        <fullName evidence="5">Tyr recombinase domain-containing protein</fullName>
    </recommendedName>
</protein>
<comment type="caution">
    <text evidence="1">The sequence shown here is derived from an EMBL/GenBank/DDBJ whole genome shotgun (WGS) entry which is preliminary data.</text>
</comment>
<evidence type="ECO:0008006" key="5">
    <source>
        <dbReference type="Google" id="ProtNLM"/>
    </source>
</evidence>
<gene>
    <name evidence="2" type="ORF">FC794_06950</name>
    <name evidence="1" type="ORF">FCV25_07215</name>
</gene>
<sequence length="50" mass="5561">MAINLIILLAGSCRLKIGEILGLKLSDIDEINLTISIKRKLKRVGDKNKQ</sequence>
<dbReference type="OrthoDB" id="9785687at2"/>
<dbReference type="GO" id="GO:0015074">
    <property type="term" value="P:DNA integration"/>
    <property type="evidence" value="ECO:0007669"/>
    <property type="project" value="InterPro"/>
</dbReference>
<evidence type="ECO:0000313" key="2">
    <source>
        <dbReference type="EMBL" id="NFG16524.1"/>
    </source>
</evidence>
<dbReference type="InterPro" id="IPR013762">
    <property type="entry name" value="Integrase-like_cat_sf"/>
</dbReference>
<dbReference type="Proteomes" id="UP000478995">
    <property type="component" value="Unassembled WGS sequence"/>
</dbReference>
<dbReference type="EMBL" id="SWOY01000002">
    <property type="protein sequence ID" value="NFG16524.1"/>
    <property type="molecule type" value="Genomic_DNA"/>
</dbReference>